<dbReference type="SMART" id="SM00852">
    <property type="entry name" value="MoCF_biosynth"/>
    <property type="match status" value="1"/>
</dbReference>
<feature type="domain" description="MoaB/Mog" evidence="7">
    <location>
        <begin position="186"/>
        <end position="325"/>
    </location>
</feature>
<dbReference type="Gene3D" id="3.90.105.10">
    <property type="entry name" value="Molybdopterin biosynthesis moea protein, domain 2"/>
    <property type="match status" value="1"/>
</dbReference>
<evidence type="ECO:0000313" key="9">
    <source>
        <dbReference type="Proteomes" id="UP000008561"/>
    </source>
</evidence>
<accession>A8ZUT0</accession>
<dbReference type="OrthoDB" id="9804758at2"/>
<comment type="catalytic activity">
    <reaction evidence="5">
        <text>adenylyl-molybdopterin + molybdate = Mo-molybdopterin + AMP + H(+)</text>
        <dbReference type="Rhea" id="RHEA:35047"/>
        <dbReference type="ChEBI" id="CHEBI:15378"/>
        <dbReference type="ChEBI" id="CHEBI:36264"/>
        <dbReference type="ChEBI" id="CHEBI:62727"/>
        <dbReference type="ChEBI" id="CHEBI:71302"/>
        <dbReference type="ChEBI" id="CHEBI:456215"/>
        <dbReference type="EC" id="2.10.1.1"/>
    </reaction>
</comment>
<dbReference type="Gene3D" id="3.40.980.10">
    <property type="entry name" value="MoaB/Mog-like domain"/>
    <property type="match status" value="1"/>
</dbReference>
<name>A8ZUT0_DESOH</name>
<dbReference type="EMBL" id="CP000859">
    <property type="protein sequence ID" value="ABW66493.1"/>
    <property type="molecule type" value="Genomic_DNA"/>
</dbReference>
<evidence type="ECO:0000313" key="8">
    <source>
        <dbReference type="EMBL" id="ABW66493.1"/>
    </source>
</evidence>
<dbReference type="InterPro" id="IPR005110">
    <property type="entry name" value="MoeA_linker/N"/>
</dbReference>
<dbReference type="GO" id="GO:0061599">
    <property type="term" value="F:molybdopterin molybdotransferase activity"/>
    <property type="evidence" value="ECO:0007669"/>
    <property type="project" value="UniProtKB-UniRule"/>
</dbReference>
<keyword evidence="6" id="KW-0479">Metal-binding</keyword>
<dbReference type="CDD" id="cd00887">
    <property type="entry name" value="MoeA"/>
    <property type="match status" value="1"/>
</dbReference>
<dbReference type="Proteomes" id="UP000008561">
    <property type="component" value="Chromosome"/>
</dbReference>
<dbReference type="InterPro" id="IPR036688">
    <property type="entry name" value="MoeA_C_domain_IV_sf"/>
</dbReference>
<dbReference type="HOGENOM" id="CLU_010186_7_2_7"/>
<evidence type="ECO:0000256" key="6">
    <source>
        <dbReference type="RuleBase" id="RU365090"/>
    </source>
</evidence>
<protein>
    <recommendedName>
        <fullName evidence="6">Molybdopterin molybdenumtransferase</fullName>
        <ecNumber evidence="6">2.10.1.1</ecNumber>
    </recommendedName>
</protein>
<dbReference type="InterPro" id="IPR001453">
    <property type="entry name" value="MoaB/Mog_dom"/>
</dbReference>
<comment type="cofactor">
    <cofactor evidence="6">
        <name>Mg(2+)</name>
        <dbReference type="ChEBI" id="CHEBI:18420"/>
    </cofactor>
</comment>
<sequence length="411" mass="43602">MKEEFFSVVTPETVFSHIERFSPVATEQVPLDRALGRVVCENICAGENIPGFDRAVMDGFAVRAASTFGASELNPVYLVLKGAVVMGRVPDLAVGPEEAAAIATGGMLPRGADSVVPREFTQMVDETTVEVHKPVAPGAHMVAADEDFKKADRVIARGTRLRSQELGVLAALGIVSVPVYKKPVVAVIPTGDEVVAVEETPPPGCIRDVNTHTLAGLVTQAGGLPVLYDLVSDDRDALRNVMTTALADCDMVLLSGGSSVGARDFTIAAMEDLAGARVLVHGIGMRPGKPTILAEVEQKAVWGLPGQVASAMVVFMMIVRPFVEHVGGAAAVSTRPGRRVAARLWRNVPSVYGRIDYVRVKLVEKEDVLWAQPVFGKSGLLNTMTWADGVIEIDADTEGLNAGETVGVVLF</sequence>
<dbReference type="EC" id="2.10.1.1" evidence="6"/>
<dbReference type="InterPro" id="IPR038987">
    <property type="entry name" value="MoeA-like"/>
</dbReference>
<dbReference type="Pfam" id="PF00994">
    <property type="entry name" value="MoCF_biosynth"/>
    <property type="match status" value="1"/>
</dbReference>
<keyword evidence="6" id="KW-0460">Magnesium</keyword>
<dbReference type="SUPFAM" id="SSF63882">
    <property type="entry name" value="MoeA N-terminal region -like"/>
    <property type="match status" value="1"/>
</dbReference>
<dbReference type="KEGG" id="dol:Dole_0683"/>
<evidence type="ECO:0000256" key="4">
    <source>
        <dbReference type="ARBA" id="ARBA00023150"/>
    </source>
</evidence>
<dbReference type="InterPro" id="IPR036425">
    <property type="entry name" value="MoaB/Mog-like_dom_sf"/>
</dbReference>
<dbReference type="GO" id="GO:0005829">
    <property type="term" value="C:cytosol"/>
    <property type="evidence" value="ECO:0007669"/>
    <property type="project" value="TreeGrafter"/>
</dbReference>
<dbReference type="NCBIfam" id="TIGR00177">
    <property type="entry name" value="molyb_syn"/>
    <property type="match status" value="1"/>
</dbReference>
<dbReference type="NCBIfam" id="NF045515">
    <property type="entry name" value="Glp_gephyrin"/>
    <property type="match status" value="1"/>
</dbReference>
<comment type="pathway">
    <text evidence="2 6">Cofactor biosynthesis; molybdopterin biosynthesis.</text>
</comment>
<dbReference type="UniPathway" id="UPA00344"/>
<dbReference type="Gene3D" id="2.170.190.11">
    <property type="entry name" value="Molybdopterin biosynthesis moea protein, domain 3"/>
    <property type="match status" value="1"/>
</dbReference>
<comment type="function">
    <text evidence="1 6">Catalyzes the insertion of molybdate into adenylated molybdopterin with the concomitant release of AMP.</text>
</comment>
<keyword evidence="9" id="KW-1185">Reference proteome</keyword>
<dbReference type="RefSeq" id="WP_012174112.1">
    <property type="nucleotide sequence ID" value="NC_009943.1"/>
</dbReference>
<evidence type="ECO:0000259" key="7">
    <source>
        <dbReference type="SMART" id="SM00852"/>
    </source>
</evidence>
<dbReference type="PANTHER" id="PTHR10192">
    <property type="entry name" value="MOLYBDOPTERIN BIOSYNTHESIS PROTEIN"/>
    <property type="match status" value="1"/>
</dbReference>
<gene>
    <name evidence="8" type="ordered locus">Dole_0683</name>
</gene>
<dbReference type="STRING" id="96561.Dole_0683"/>
<reference evidence="8 9" key="1">
    <citation type="submission" date="2007-10" db="EMBL/GenBank/DDBJ databases">
        <title>Complete sequence of Desulfococcus oleovorans Hxd3.</title>
        <authorList>
            <consortium name="US DOE Joint Genome Institute"/>
            <person name="Copeland A."/>
            <person name="Lucas S."/>
            <person name="Lapidus A."/>
            <person name="Barry K."/>
            <person name="Glavina del Rio T."/>
            <person name="Dalin E."/>
            <person name="Tice H."/>
            <person name="Pitluck S."/>
            <person name="Kiss H."/>
            <person name="Brettin T."/>
            <person name="Bruce D."/>
            <person name="Detter J.C."/>
            <person name="Han C."/>
            <person name="Schmutz J."/>
            <person name="Larimer F."/>
            <person name="Land M."/>
            <person name="Hauser L."/>
            <person name="Kyrpides N."/>
            <person name="Kim E."/>
            <person name="Wawrik B."/>
            <person name="Richardson P."/>
        </authorList>
    </citation>
    <scope>NUCLEOTIDE SEQUENCE [LARGE SCALE GENOMIC DNA]</scope>
    <source>
        <strain evidence="9">DSM 6200 / JCM 39069 / Hxd3</strain>
    </source>
</reference>
<evidence type="ECO:0000256" key="2">
    <source>
        <dbReference type="ARBA" id="ARBA00005046"/>
    </source>
</evidence>
<keyword evidence="6" id="KW-0808">Transferase</keyword>
<dbReference type="GO" id="GO:0046872">
    <property type="term" value="F:metal ion binding"/>
    <property type="evidence" value="ECO:0007669"/>
    <property type="project" value="UniProtKB-UniRule"/>
</dbReference>
<evidence type="ECO:0000256" key="1">
    <source>
        <dbReference type="ARBA" id="ARBA00002901"/>
    </source>
</evidence>
<dbReference type="InterPro" id="IPR036135">
    <property type="entry name" value="MoeA_linker/N_sf"/>
</dbReference>
<proteinExistence type="inferred from homology"/>
<evidence type="ECO:0000256" key="3">
    <source>
        <dbReference type="ARBA" id="ARBA00010763"/>
    </source>
</evidence>
<dbReference type="Pfam" id="PF03454">
    <property type="entry name" value="MoeA_C"/>
    <property type="match status" value="1"/>
</dbReference>
<keyword evidence="6" id="KW-0500">Molybdenum</keyword>
<dbReference type="eggNOG" id="COG0303">
    <property type="taxonomic scope" value="Bacteria"/>
</dbReference>
<comment type="similarity">
    <text evidence="3 6">Belongs to the MoeA family.</text>
</comment>
<dbReference type="PANTHER" id="PTHR10192:SF5">
    <property type="entry name" value="GEPHYRIN"/>
    <property type="match status" value="1"/>
</dbReference>
<dbReference type="Gene3D" id="2.40.340.10">
    <property type="entry name" value="MoeA, C-terminal, domain IV"/>
    <property type="match status" value="1"/>
</dbReference>
<dbReference type="InterPro" id="IPR005111">
    <property type="entry name" value="MoeA_C_domain_IV"/>
</dbReference>
<evidence type="ECO:0000256" key="5">
    <source>
        <dbReference type="ARBA" id="ARBA00047317"/>
    </source>
</evidence>
<dbReference type="GO" id="GO:0006777">
    <property type="term" value="P:Mo-molybdopterin cofactor biosynthetic process"/>
    <property type="evidence" value="ECO:0007669"/>
    <property type="project" value="UniProtKB-UniRule"/>
</dbReference>
<dbReference type="SUPFAM" id="SSF53218">
    <property type="entry name" value="Molybdenum cofactor biosynthesis proteins"/>
    <property type="match status" value="1"/>
</dbReference>
<dbReference type="Pfam" id="PF03453">
    <property type="entry name" value="MoeA_N"/>
    <property type="match status" value="1"/>
</dbReference>
<keyword evidence="4 6" id="KW-0501">Molybdenum cofactor biosynthesis</keyword>
<dbReference type="SUPFAM" id="SSF63867">
    <property type="entry name" value="MoeA C-terminal domain-like"/>
    <property type="match status" value="1"/>
</dbReference>
<organism evidence="8 9">
    <name type="scientific">Desulfosudis oleivorans (strain DSM 6200 / JCM 39069 / Hxd3)</name>
    <name type="common">Desulfococcus oleovorans</name>
    <dbReference type="NCBI Taxonomy" id="96561"/>
    <lineage>
        <taxon>Bacteria</taxon>
        <taxon>Pseudomonadati</taxon>
        <taxon>Thermodesulfobacteriota</taxon>
        <taxon>Desulfobacteria</taxon>
        <taxon>Desulfobacterales</taxon>
        <taxon>Desulfosudaceae</taxon>
        <taxon>Desulfosudis</taxon>
    </lineage>
</organism>
<dbReference type="AlphaFoldDB" id="A8ZUT0"/>